<dbReference type="EMBL" id="ANIY01000870">
    <property type="protein sequence ID" value="ETP50992.1"/>
    <property type="molecule type" value="Genomic_DNA"/>
</dbReference>
<protein>
    <submittedName>
        <fullName evidence="1">Uncharacterized protein</fullName>
    </submittedName>
</protein>
<organism evidence="1 2">
    <name type="scientific">Phytophthora nicotianae P10297</name>
    <dbReference type="NCBI Taxonomy" id="1317064"/>
    <lineage>
        <taxon>Eukaryota</taxon>
        <taxon>Sar</taxon>
        <taxon>Stramenopiles</taxon>
        <taxon>Oomycota</taxon>
        <taxon>Peronosporomycetes</taxon>
        <taxon>Peronosporales</taxon>
        <taxon>Peronosporaceae</taxon>
        <taxon>Phytophthora</taxon>
    </lineage>
</organism>
<name>W2ZUJ3_PHYNI</name>
<dbReference type="Proteomes" id="UP000018948">
    <property type="component" value="Unassembled WGS sequence"/>
</dbReference>
<gene>
    <name evidence="1" type="ORF">F442_03791</name>
</gene>
<evidence type="ECO:0000313" key="1">
    <source>
        <dbReference type="EMBL" id="ETP50992.1"/>
    </source>
</evidence>
<dbReference type="AlphaFoldDB" id="W2ZUJ3"/>
<reference evidence="1 2" key="1">
    <citation type="submission" date="2013-11" db="EMBL/GenBank/DDBJ databases">
        <title>The Genome Sequence of Phytophthora parasitica P10297.</title>
        <authorList>
            <consortium name="The Broad Institute Genomics Platform"/>
            <person name="Russ C."/>
            <person name="Tyler B."/>
            <person name="Panabieres F."/>
            <person name="Shan W."/>
            <person name="Tripathy S."/>
            <person name="Grunwald N."/>
            <person name="Machado M."/>
            <person name="Johnson C.S."/>
            <person name="Walker B."/>
            <person name="Young S.K."/>
            <person name="Zeng Q."/>
            <person name="Gargeya S."/>
            <person name="Fitzgerald M."/>
            <person name="Haas B."/>
            <person name="Abouelleil A."/>
            <person name="Allen A.W."/>
            <person name="Alvarado L."/>
            <person name="Arachchi H.M."/>
            <person name="Berlin A.M."/>
            <person name="Chapman S.B."/>
            <person name="Gainer-Dewar J."/>
            <person name="Goldberg J."/>
            <person name="Griggs A."/>
            <person name="Gujja S."/>
            <person name="Hansen M."/>
            <person name="Howarth C."/>
            <person name="Imamovic A."/>
            <person name="Ireland A."/>
            <person name="Larimer J."/>
            <person name="McCowan C."/>
            <person name="Murphy C."/>
            <person name="Pearson M."/>
            <person name="Poon T.W."/>
            <person name="Priest M."/>
            <person name="Roberts A."/>
            <person name="Saif S."/>
            <person name="Shea T."/>
            <person name="Sisk P."/>
            <person name="Sykes S."/>
            <person name="Wortman J."/>
            <person name="Nusbaum C."/>
            <person name="Birren B."/>
        </authorList>
    </citation>
    <scope>NUCLEOTIDE SEQUENCE [LARGE SCALE GENOMIC DNA]</scope>
    <source>
        <strain evidence="1 2">P10297</strain>
    </source>
</reference>
<sequence>MAYPAKAILKTVRATNPGYSWLKVLSQLHSYFRREGIEIDDSFSRRQALTQLEVAITEDVVISSLQTAEYLDEAVQYPGRENECGFQNRKQGPCTHRDNNSALQHRASVFNTRSNVSSSPGGIGAINAMIASFETVRNPEKFSRDRFDCDECNDCHSTQPSYAKVDIAVRREKDPVIEWDSNDYLLAGAFPTLFMMGDDMLPQGSVSKSLINQAM</sequence>
<dbReference type="OrthoDB" id="128300at2759"/>
<comment type="caution">
    <text evidence="1">The sequence shown here is derived from an EMBL/GenBank/DDBJ whole genome shotgun (WGS) entry which is preliminary data.</text>
</comment>
<accession>W2ZUJ3</accession>
<proteinExistence type="predicted"/>
<evidence type="ECO:0000313" key="2">
    <source>
        <dbReference type="Proteomes" id="UP000018948"/>
    </source>
</evidence>